<keyword evidence="3" id="KW-1185">Reference proteome</keyword>
<proteinExistence type="predicted"/>
<reference evidence="2 3" key="1">
    <citation type="submission" date="2019-05" db="EMBL/GenBank/DDBJ databases">
        <title>Another draft genome of Portunus trituberculatus and its Hox gene families provides insights of decapod evolution.</title>
        <authorList>
            <person name="Jeong J.-H."/>
            <person name="Song I."/>
            <person name="Kim S."/>
            <person name="Choi T."/>
            <person name="Kim D."/>
            <person name="Ryu S."/>
            <person name="Kim W."/>
        </authorList>
    </citation>
    <scope>NUCLEOTIDE SEQUENCE [LARGE SCALE GENOMIC DNA]</scope>
    <source>
        <tissue evidence="2">Muscle</tissue>
    </source>
</reference>
<feature type="compositionally biased region" description="Acidic residues" evidence="1">
    <location>
        <begin position="60"/>
        <end position="77"/>
    </location>
</feature>
<protein>
    <submittedName>
        <fullName evidence="2">Uncharacterized protein</fullName>
    </submittedName>
</protein>
<dbReference type="Proteomes" id="UP000324222">
    <property type="component" value="Unassembled WGS sequence"/>
</dbReference>
<organism evidence="2 3">
    <name type="scientific">Portunus trituberculatus</name>
    <name type="common">Swimming crab</name>
    <name type="synonym">Neptunus trituberculatus</name>
    <dbReference type="NCBI Taxonomy" id="210409"/>
    <lineage>
        <taxon>Eukaryota</taxon>
        <taxon>Metazoa</taxon>
        <taxon>Ecdysozoa</taxon>
        <taxon>Arthropoda</taxon>
        <taxon>Crustacea</taxon>
        <taxon>Multicrustacea</taxon>
        <taxon>Malacostraca</taxon>
        <taxon>Eumalacostraca</taxon>
        <taxon>Eucarida</taxon>
        <taxon>Decapoda</taxon>
        <taxon>Pleocyemata</taxon>
        <taxon>Brachyura</taxon>
        <taxon>Eubrachyura</taxon>
        <taxon>Portunoidea</taxon>
        <taxon>Portunidae</taxon>
        <taxon>Portuninae</taxon>
        <taxon>Portunus</taxon>
    </lineage>
</organism>
<feature type="compositionally biased region" description="Polar residues" evidence="1">
    <location>
        <begin position="24"/>
        <end position="35"/>
    </location>
</feature>
<accession>A0A5B7GHK6</accession>
<gene>
    <name evidence="2" type="ORF">E2C01_051048</name>
</gene>
<feature type="region of interest" description="Disordered" evidence="1">
    <location>
        <begin position="56"/>
        <end position="77"/>
    </location>
</feature>
<feature type="compositionally biased region" description="Basic residues" evidence="1">
    <location>
        <begin position="9"/>
        <end position="20"/>
    </location>
</feature>
<evidence type="ECO:0000313" key="2">
    <source>
        <dbReference type="EMBL" id="MPC57076.1"/>
    </source>
</evidence>
<sequence>MTLPIPHLPPRHHLHRHHLRERNTTQAASRQSLTADESPLRLIRLQSITHTGAWRTYSDSYDDGDYNDGEQEGLDDDECDRKRLKKIVMKLAL</sequence>
<feature type="region of interest" description="Disordered" evidence="1">
    <location>
        <begin position="1"/>
        <end position="36"/>
    </location>
</feature>
<dbReference type="AlphaFoldDB" id="A0A5B7GHK6"/>
<name>A0A5B7GHK6_PORTR</name>
<dbReference type="EMBL" id="VSRR010014488">
    <property type="protein sequence ID" value="MPC57076.1"/>
    <property type="molecule type" value="Genomic_DNA"/>
</dbReference>
<evidence type="ECO:0000313" key="3">
    <source>
        <dbReference type="Proteomes" id="UP000324222"/>
    </source>
</evidence>
<comment type="caution">
    <text evidence="2">The sequence shown here is derived from an EMBL/GenBank/DDBJ whole genome shotgun (WGS) entry which is preliminary data.</text>
</comment>
<evidence type="ECO:0000256" key="1">
    <source>
        <dbReference type="SAM" id="MobiDB-lite"/>
    </source>
</evidence>